<organism evidence="2 3">
    <name type="scientific">Hypholoma sublateritium (strain FD-334 SS-4)</name>
    <dbReference type="NCBI Taxonomy" id="945553"/>
    <lineage>
        <taxon>Eukaryota</taxon>
        <taxon>Fungi</taxon>
        <taxon>Dikarya</taxon>
        <taxon>Basidiomycota</taxon>
        <taxon>Agaricomycotina</taxon>
        <taxon>Agaricomycetes</taxon>
        <taxon>Agaricomycetidae</taxon>
        <taxon>Agaricales</taxon>
        <taxon>Agaricineae</taxon>
        <taxon>Strophariaceae</taxon>
        <taxon>Hypholoma</taxon>
    </lineage>
</organism>
<dbReference type="Proteomes" id="UP000054270">
    <property type="component" value="Unassembled WGS sequence"/>
</dbReference>
<feature type="region of interest" description="Disordered" evidence="1">
    <location>
        <begin position="21"/>
        <end position="101"/>
    </location>
</feature>
<dbReference type="PROSITE" id="PS51257">
    <property type="entry name" value="PROKAR_LIPOPROTEIN"/>
    <property type="match status" value="1"/>
</dbReference>
<proteinExistence type="predicted"/>
<gene>
    <name evidence="2" type="ORF">HYPSUDRAFT_209392</name>
</gene>
<dbReference type="AlphaFoldDB" id="A0A0D2N2Y5"/>
<reference evidence="3" key="1">
    <citation type="submission" date="2014-04" db="EMBL/GenBank/DDBJ databases">
        <title>Evolutionary Origins and Diversification of the Mycorrhizal Mutualists.</title>
        <authorList>
            <consortium name="DOE Joint Genome Institute"/>
            <consortium name="Mycorrhizal Genomics Consortium"/>
            <person name="Kohler A."/>
            <person name="Kuo A."/>
            <person name="Nagy L.G."/>
            <person name="Floudas D."/>
            <person name="Copeland A."/>
            <person name="Barry K.W."/>
            <person name="Cichocki N."/>
            <person name="Veneault-Fourrey C."/>
            <person name="LaButti K."/>
            <person name="Lindquist E.A."/>
            <person name="Lipzen A."/>
            <person name="Lundell T."/>
            <person name="Morin E."/>
            <person name="Murat C."/>
            <person name="Riley R."/>
            <person name="Ohm R."/>
            <person name="Sun H."/>
            <person name="Tunlid A."/>
            <person name="Henrissat B."/>
            <person name="Grigoriev I.V."/>
            <person name="Hibbett D.S."/>
            <person name="Martin F."/>
        </authorList>
    </citation>
    <scope>NUCLEOTIDE SEQUENCE [LARGE SCALE GENOMIC DNA]</scope>
    <source>
        <strain evidence="3">FD-334 SS-4</strain>
    </source>
</reference>
<evidence type="ECO:0000313" key="3">
    <source>
        <dbReference type="Proteomes" id="UP000054270"/>
    </source>
</evidence>
<sequence length="101" mass="10672">MRRVPRPARVAAPGAGWCGCGGRGARGPAHGGWRGSVRWHPRRGGPPRDMHARASNNRVPQRQCTAGGVVTPGGTAPGPRCIGRREPSQRGRPVRASQISI</sequence>
<accession>A0A0D2N2Y5</accession>
<evidence type="ECO:0000313" key="2">
    <source>
        <dbReference type="EMBL" id="KJA13604.1"/>
    </source>
</evidence>
<feature type="compositionally biased region" description="Gly residues" evidence="1">
    <location>
        <begin position="21"/>
        <end position="34"/>
    </location>
</feature>
<protein>
    <submittedName>
        <fullName evidence="2">Uncharacterized protein</fullName>
    </submittedName>
</protein>
<evidence type="ECO:0000256" key="1">
    <source>
        <dbReference type="SAM" id="MobiDB-lite"/>
    </source>
</evidence>
<name>A0A0D2N2Y5_HYPSF</name>
<feature type="compositionally biased region" description="Low complexity" evidence="1">
    <location>
        <begin position="65"/>
        <end position="79"/>
    </location>
</feature>
<feature type="compositionally biased region" description="Polar residues" evidence="1">
    <location>
        <begin position="54"/>
        <end position="64"/>
    </location>
</feature>
<keyword evidence="3" id="KW-1185">Reference proteome</keyword>
<dbReference type="EMBL" id="KN817727">
    <property type="protein sequence ID" value="KJA13604.1"/>
    <property type="molecule type" value="Genomic_DNA"/>
</dbReference>